<feature type="non-terminal residue" evidence="2">
    <location>
        <position position="202"/>
    </location>
</feature>
<organism evidence="1 2">
    <name type="scientific">Nicotiana sylvestris</name>
    <name type="common">Wood tobacco</name>
    <name type="synonym">South American tobacco</name>
    <dbReference type="NCBI Taxonomy" id="4096"/>
    <lineage>
        <taxon>Eukaryota</taxon>
        <taxon>Viridiplantae</taxon>
        <taxon>Streptophyta</taxon>
        <taxon>Embryophyta</taxon>
        <taxon>Tracheophyta</taxon>
        <taxon>Spermatophyta</taxon>
        <taxon>Magnoliopsida</taxon>
        <taxon>eudicotyledons</taxon>
        <taxon>Gunneridae</taxon>
        <taxon>Pentapetalae</taxon>
        <taxon>asterids</taxon>
        <taxon>lamiids</taxon>
        <taxon>Solanales</taxon>
        <taxon>Solanaceae</taxon>
        <taxon>Nicotianoideae</taxon>
        <taxon>Nicotianeae</taxon>
        <taxon>Nicotiana</taxon>
    </lineage>
</organism>
<sequence length="202" mass="23339">MGTWRSSEDANAMWATTMNCVREVAREVLGISKGHSGRQQGNWWWNDIVQGKVEVKKEAYMKLVGSTCEEERRANREKCKVARKEAKLAVTEAKNTAFDRLYEELGEKGGDKKLFRLAKARDRKARDLDQVRCIKDEDGRVLMGESQVKQIGQMTKKMSDEWTWSKVVPLHKNKGVIHFCNNYRSIKLLSHTMKVWESMVEA</sequence>
<dbReference type="STRING" id="4096.A0A1U7WA52"/>
<name>A0A1U7WA52_NICSY</name>
<keyword evidence="1" id="KW-1185">Reference proteome</keyword>
<evidence type="ECO:0000313" key="2">
    <source>
        <dbReference type="RefSeq" id="XP_009776872.1"/>
    </source>
</evidence>
<dbReference type="RefSeq" id="XP_009776872.1">
    <property type="nucleotide sequence ID" value="XM_009778570.1"/>
</dbReference>
<protein>
    <submittedName>
        <fullName evidence="2">Uncharacterized protein LOC104226546</fullName>
    </submittedName>
</protein>
<dbReference type="AlphaFoldDB" id="A0A1U7WA52"/>
<proteinExistence type="predicted"/>
<gene>
    <name evidence="2" type="primary">LOC104226546</name>
</gene>
<accession>A0A1U7WA52</accession>
<dbReference type="Proteomes" id="UP000189701">
    <property type="component" value="Unplaced"/>
</dbReference>
<reference evidence="2" key="2">
    <citation type="submission" date="2025-08" db="UniProtKB">
        <authorList>
            <consortium name="RefSeq"/>
        </authorList>
    </citation>
    <scope>IDENTIFICATION</scope>
    <source>
        <tissue evidence="2">Leaf</tissue>
    </source>
</reference>
<dbReference type="PANTHER" id="PTHR47510">
    <property type="entry name" value="REVERSE TRANSCRIPTASE DOMAIN-CONTAINING PROTEIN"/>
    <property type="match status" value="1"/>
</dbReference>
<reference evidence="1" key="1">
    <citation type="journal article" date="2013" name="Genome Biol.">
        <title>Reference genomes and transcriptomes of Nicotiana sylvestris and Nicotiana tomentosiformis.</title>
        <authorList>
            <person name="Sierro N."/>
            <person name="Battey J.N."/>
            <person name="Ouadi S."/>
            <person name="Bovet L."/>
            <person name="Goepfert S."/>
            <person name="Bakaher N."/>
            <person name="Peitsch M.C."/>
            <person name="Ivanov N.V."/>
        </authorList>
    </citation>
    <scope>NUCLEOTIDE SEQUENCE [LARGE SCALE GENOMIC DNA]</scope>
</reference>
<evidence type="ECO:0000313" key="1">
    <source>
        <dbReference type="Proteomes" id="UP000189701"/>
    </source>
</evidence>
<dbReference type="PANTHER" id="PTHR47510:SF3">
    <property type="entry name" value="ENDO_EXONUCLEASE_PHOSPHATASE DOMAIN-CONTAINING PROTEIN"/>
    <property type="match status" value="1"/>
</dbReference>